<gene>
    <name evidence="2" type="ORF">Edafosvirus4_15</name>
</gene>
<keyword evidence="1" id="KW-0472">Membrane</keyword>
<feature type="transmembrane region" description="Helical" evidence="1">
    <location>
        <begin position="37"/>
        <end position="58"/>
    </location>
</feature>
<protein>
    <submittedName>
        <fullName evidence="2">Uncharacterized protein</fullName>
    </submittedName>
</protein>
<sequence length="282" mass="32279">MAEPEISGETSDNQSILQNNDKNQILTRKELCCDSGLSMLSSLGILLLIGGIVTYSYFLAIGHYELIGTDSDYDQVISKTYNHVYKKMECVNNNTIKYSQCSDIDHVDKISIYGYCCLPNADNSCLRCSYEYQNKSTLDYNIGYQEKWKGGTWSPKGPTIMKTITIECNGQPEQIYNCSTIIKQTKIWCYGDKIYKCHYPEDILPLDVYFLIFILSIICFGLLWCSGCIFSYSCISLKEAIWYKKYVTKKQNEYTIIENDDTKVSSTIENDDTKVNSTIEIK</sequence>
<proteinExistence type="predicted"/>
<dbReference type="EMBL" id="MK072069">
    <property type="protein sequence ID" value="AYV78031.1"/>
    <property type="molecule type" value="Genomic_DNA"/>
</dbReference>
<reference evidence="2" key="1">
    <citation type="submission" date="2018-10" db="EMBL/GenBank/DDBJ databases">
        <title>Hidden diversity of soil giant viruses.</title>
        <authorList>
            <person name="Schulz F."/>
            <person name="Alteio L."/>
            <person name="Goudeau D."/>
            <person name="Ryan E.M."/>
            <person name="Malmstrom R.R."/>
            <person name="Blanchard J."/>
            <person name="Woyke T."/>
        </authorList>
    </citation>
    <scope>NUCLEOTIDE SEQUENCE</scope>
    <source>
        <strain evidence="2">EDV1</strain>
    </source>
</reference>
<keyword evidence="1" id="KW-0812">Transmembrane</keyword>
<accession>A0A3G4ZVK8</accession>
<evidence type="ECO:0000256" key="1">
    <source>
        <dbReference type="SAM" id="Phobius"/>
    </source>
</evidence>
<feature type="transmembrane region" description="Helical" evidence="1">
    <location>
        <begin position="208"/>
        <end position="235"/>
    </location>
</feature>
<keyword evidence="1" id="KW-1133">Transmembrane helix</keyword>
<evidence type="ECO:0000313" key="2">
    <source>
        <dbReference type="EMBL" id="AYV78031.1"/>
    </source>
</evidence>
<name>A0A3G4ZVK8_9VIRU</name>
<organism evidence="2">
    <name type="scientific">Edafosvirus sp</name>
    <dbReference type="NCBI Taxonomy" id="2487765"/>
    <lineage>
        <taxon>Viruses</taxon>
        <taxon>Varidnaviria</taxon>
        <taxon>Bamfordvirae</taxon>
        <taxon>Nucleocytoviricota</taxon>
        <taxon>Megaviricetes</taxon>
        <taxon>Imitervirales</taxon>
        <taxon>Mimiviridae</taxon>
        <taxon>Klosneuvirinae</taxon>
    </lineage>
</organism>